<organism evidence="2 3">
    <name type="scientific">Candidatus Sysuiplasma superficiale</name>
    <dbReference type="NCBI Taxonomy" id="2823368"/>
    <lineage>
        <taxon>Archaea</taxon>
        <taxon>Methanobacteriati</taxon>
        <taxon>Thermoplasmatota</taxon>
        <taxon>Thermoplasmata</taxon>
        <taxon>Candidatus Sysuiplasmatales</taxon>
        <taxon>Candidatus Sysuiplasmataceae</taxon>
        <taxon>Candidatus Sysuiplasma</taxon>
    </lineage>
</organism>
<comment type="caution">
    <text evidence="2">The sequence shown here is derived from an EMBL/GenBank/DDBJ whole genome shotgun (WGS) entry which is preliminary data.</text>
</comment>
<protein>
    <recommendedName>
        <fullName evidence="4">SRPBCC family protein</fullName>
    </recommendedName>
</protein>
<dbReference type="SUPFAM" id="SSF55961">
    <property type="entry name" value="Bet v1-like"/>
    <property type="match status" value="1"/>
</dbReference>
<evidence type="ECO:0000313" key="1">
    <source>
        <dbReference type="EMBL" id="MBX8632495.1"/>
    </source>
</evidence>
<dbReference type="AlphaFoldDB" id="A0A8J7YQD5"/>
<sequence>MHIRVSASVTGTVQELFSWWSDYTEGVVDDDSFTSVTRKIVSREGQRIVMEDHFTKPLRFTDRVVVTLRPPDVIEFSGESRIWRTRGIYTFTQKGEDVEAVSDIVLKPKGIWKFALGLMMLSGRLSKGFYDDLKGHLDEFAAERKKQALQKVATA</sequence>
<dbReference type="Proteomes" id="UP000716004">
    <property type="component" value="Unassembled WGS sequence"/>
</dbReference>
<dbReference type="EMBL" id="JAHEAC010000118">
    <property type="protein sequence ID" value="MBX8644893.1"/>
    <property type="molecule type" value="Genomic_DNA"/>
</dbReference>
<proteinExistence type="predicted"/>
<name>A0A8J7YQD5_9ARCH</name>
<dbReference type="EMBL" id="JAGVSJ010000030">
    <property type="protein sequence ID" value="MBX8632495.1"/>
    <property type="molecule type" value="Genomic_DNA"/>
</dbReference>
<evidence type="ECO:0000313" key="2">
    <source>
        <dbReference type="EMBL" id="MBX8644893.1"/>
    </source>
</evidence>
<accession>A0A8J7YQD5</accession>
<gene>
    <name evidence="1" type="ORF">J9259_08295</name>
    <name evidence="2" type="ORF">KIY12_09285</name>
</gene>
<evidence type="ECO:0008006" key="4">
    <source>
        <dbReference type="Google" id="ProtNLM"/>
    </source>
</evidence>
<dbReference type="Proteomes" id="UP000750197">
    <property type="component" value="Unassembled WGS sequence"/>
</dbReference>
<reference evidence="2" key="1">
    <citation type="submission" date="2021-05" db="EMBL/GenBank/DDBJ databases">
        <title>Genomic insights into ecological role and evolution of a novel Thermoplasmata order Candidatus Sysuiplasmatales.</title>
        <authorList>
            <person name="Yuan Y."/>
        </authorList>
    </citation>
    <scope>NUCLEOTIDE SEQUENCE</scope>
    <source>
        <strain evidence="2">TUT19-bin139</strain>
        <strain evidence="1">YP2-bin.285</strain>
    </source>
</reference>
<evidence type="ECO:0000313" key="3">
    <source>
        <dbReference type="Proteomes" id="UP000750197"/>
    </source>
</evidence>